<evidence type="ECO:0000313" key="2">
    <source>
        <dbReference type="Proteomes" id="UP000031167"/>
    </source>
</evidence>
<dbReference type="Proteomes" id="UP000031167">
    <property type="component" value="Unassembled WGS sequence"/>
</dbReference>
<name>A0A0B4CJ52_9FLAO</name>
<sequence>MKKFAKRFDRLVGKTKREIITKFGESYVYSDDGLYYTLNRTWFTKGITLSVKFDTQEKVEKIDILENDKAILPYIFSLSDSYNQYKILDSTNQIGKKELN</sequence>
<evidence type="ECO:0000313" key="1">
    <source>
        <dbReference type="EMBL" id="KIC61254.1"/>
    </source>
</evidence>
<dbReference type="EMBL" id="JWTA01000021">
    <property type="protein sequence ID" value="KIC61254.1"/>
    <property type="molecule type" value="Genomic_DNA"/>
</dbReference>
<organism evidence="1 2">
    <name type="scientific">Chryseobacterium taiwanense</name>
    <dbReference type="NCBI Taxonomy" id="363331"/>
    <lineage>
        <taxon>Bacteria</taxon>
        <taxon>Pseudomonadati</taxon>
        <taxon>Bacteroidota</taxon>
        <taxon>Flavobacteriia</taxon>
        <taxon>Flavobacteriales</taxon>
        <taxon>Weeksellaceae</taxon>
        <taxon>Chryseobacterium group</taxon>
        <taxon>Chryseobacterium</taxon>
    </lineage>
</organism>
<dbReference type="AlphaFoldDB" id="A0A0B4CJ52"/>
<reference evidence="1 2" key="1">
    <citation type="submission" date="2014-12" db="EMBL/GenBank/DDBJ databases">
        <title>Genome sequencing of Chryseobacterium taiwanense TPW19.</title>
        <authorList>
            <person name="Tan P.W."/>
            <person name="Chan K.-G."/>
        </authorList>
    </citation>
    <scope>NUCLEOTIDE SEQUENCE [LARGE SCALE GENOMIC DNA]</scope>
    <source>
        <strain evidence="1 2">TPW19</strain>
    </source>
</reference>
<protein>
    <submittedName>
        <fullName evidence="1">Uncharacterized protein</fullName>
    </submittedName>
</protein>
<accession>A0A0B4CJ52</accession>
<dbReference type="RefSeq" id="WP_039372969.1">
    <property type="nucleotide sequence ID" value="NZ_JWTA01000021.1"/>
</dbReference>
<proteinExistence type="predicted"/>
<keyword evidence="2" id="KW-1185">Reference proteome</keyword>
<dbReference type="OrthoDB" id="1259879at2"/>
<gene>
    <name evidence="1" type="ORF">RM51_18270</name>
</gene>
<comment type="caution">
    <text evidence="1">The sequence shown here is derived from an EMBL/GenBank/DDBJ whole genome shotgun (WGS) entry which is preliminary data.</text>
</comment>